<dbReference type="InterPro" id="IPR023211">
    <property type="entry name" value="DNA_pol_palm_dom_sf"/>
</dbReference>
<dbReference type="GeneID" id="65338516"/>
<name>A0A7T3U4V8_9AGAR</name>
<protein>
    <submittedName>
        <fullName evidence="1">DNA polymerase type B</fullName>
    </submittedName>
</protein>
<keyword evidence="1" id="KW-0496">Mitochondrion</keyword>
<sequence>MDTDSIVVNKEIPKKFIRNDLGMFKKVCDILEGIFVAPKLYYLKTKNESTITEIRKAKGIGDDLSRNDYINLLKNKEIIINKERWFLSKSEGTIQSKNIKIKNNSIKK</sequence>
<organism evidence="1">
    <name type="scientific">Clavaria fumosa</name>
    <dbReference type="NCBI Taxonomy" id="264083"/>
    <lineage>
        <taxon>Eukaryota</taxon>
        <taxon>Fungi</taxon>
        <taxon>Dikarya</taxon>
        <taxon>Basidiomycota</taxon>
        <taxon>Agaricomycotina</taxon>
        <taxon>Agaricomycetes</taxon>
        <taxon>Agaricomycetidae</taxon>
        <taxon>Agaricales</taxon>
        <taxon>Clavariineae</taxon>
        <taxon>Clavariaceae</taxon>
        <taxon>Clavaria</taxon>
    </lineage>
</organism>
<accession>A0A7T3U4V8</accession>
<proteinExistence type="predicted"/>
<gene>
    <name evidence="1" type="primary">orf108</name>
</gene>
<dbReference type="AlphaFoldDB" id="A0A7T3U4V8"/>
<geneLocation type="mitochondrion" evidence="1"/>
<reference evidence="1" key="1">
    <citation type="journal article" date="2020" name="IMA Fungus">
        <title>The 256 kb mitochondrial genome of Clavaria fumosa is the largest among phylum Basidiomycota and is rich in introns and intronic ORFs.</title>
        <authorList>
            <person name="Wang X."/>
            <person name="Wang Y."/>
            <person name="Yao W."/>
            <person name="Shen J."/>
            <person name="Chen M."/>
            <person name="Gao M."/>
            <person name="Ren J."/>
            <person name="Li Q."/>
            <person name="Liu N."/>
        </authorList>
    </citation>
    <scope>NUCLEOTIDE SEQUENCE</scope>
</reference>
<dbReference type="RefSeq" id="YP_010130198.1">
    <property type="nucleotide sequence ID" value="NC_056336.1"/>
</dbReference>
<dbReference type="InterPro" id="IPR043502">
    <property type="entry name" value="DNA/RNA_pol_sf"/>
</dbReference>
<dbReference type="EMBL" id="MT114157">
    <property type="protein sequence ID" value="QPZ51100.1"/>
    <property type="molecule type" value="Genomic_DNA"/>
</dbReference>
<dbReference type="Gene3D" id="3.90.1600.10">
    <property type="entry name" value="Palm domain of DNA polymerase"/>
    <property type="match status" value="1"/>
</dbReference>
<evidence type="ECO:0000313" key="1">
    <source>
        <dbReference type="EMBL" id="QPZ51100.1"/>
    </source>
</evidence>
<dbReference type="SUPFAM" id="SSF56672">
    <property type="entry name" value="DNA/RNA polymerases"/>
    <property type="match status" value="1"/>
</dbReference>